<protein>
    <submittedName>
        <fullName evidence="2">Uncharacterized protein</fullName>
    </submittedName>
</protein>
<organism evidence="2 3">
    <name type="scientific">Aquimarina mytili</name>
    <dbReference type="NCBI Taxonomy" id="874423"/>
    <lineage>
        <taxon>Bacteria</taxon>
        <taxon>Pseudomonadati</taxon>
        <taxon>Bacteroidota</taxon>
        <taxon>Flavobacteriia</taxon>
        <taxon>Flavobacteriales</taxon>
        <taxon>Flavobacteriaceae</taxon>
        <taxon>Aquimarina</taxon>
    </lineage>
</organism>
<keyword evidence="1" id="KW-0472">Membrane</keyword>
<feature type="transmembrane region" description="Helical" evidence="1">
    <location>
        <begin position="37"/>
        <end position="56"/>
    </location>
</feature>
<reference evidence="2" key="1">
    <citation type="submission" date="2021-01" db="EMBL/GenBank/DDBJ databases">
        <authorList>
            <person name="Zhong Y.L."/>
        </authorList>
    </citation>
    <scope>NUCLEOTIDE SEQUENCE</scope>
    <source>
        <strain evidence="2">KCTC 23302</strain>
    </source>
</reference>
<proteinExistence type="predicted"/>
<feature type="transmembrane region" description="Helical" evidence="1">
    <location>
        <begin position="68"/>
        <end position="86"/>
    </location>
</feature>
<sequence length="220" mass="26229">MDIGVYVFLRDFSTLFIGLLSPIIGSIYFYKYKDSVLKYFLAYLWISVILDYGAYIAREYFDIGNNGIVYNIFFFFSFIYLSSLYYRILRDPKKKKAVYAFIFVYIISFIVGGFYENYMTDFQSIPFITASILFVLQAALYFIEILNSKRILYIKKNLFFWISIGILVYYVGNIPFRIAIKYYLEKESTTILFSLLYVLIILTHICYMIGFIWSDKKQQY</sequence>
<dbReference type="AlphaFoldDB" id="A0A936ZXI1"/>
<feature type="transmembrane region" description="Helical" evidence="1">
    <location>
        <begin position="12"/>
        <end position="30"/>
    </location>
</feature>
<name>A0A936ZXI1_9FLAO</name>
<comment type="caution">
    <text evidence="2">The sequence shown here is derived from an EMBL/GenBank/DDBJ whole genome shotgun (WGS) entry which is preliminary data.</text>
</comment>
<keyword evidence="1" id="KW-1133">Transmembrane helix</keyword>
<dbReference type="RefSeq" id="WP_201919028.1">
    <property type="nucleotide sequence ID" value="NZ_BAABAX010000005.1"/>
</dbReference>
<accession>A0A936ZXI1</accession>
<gene>
    <name evidence="2" type="ORF">JJQ60_09475</name>
</gene>
<feature type="transmembrane region" description="Helical" evidence="1">
    <location>
        <begin position="191"/>
        <end position="213"/>
    </location>
</feature>
<evidence type="ECO:0000256" key="1">
    <source>
        <dbReference type="SAM" id="Phobius"/>
    </source>
</evidence>
<evidence type="ECO:0000313" key="2">
    <source>
        <dbReference type="EMBL" id="MBL0683745.1"/>
    </source>
</evidence>
<keyword evidence="1" id="KW-0812">Transmembrane</keyword>
<dbReference type="EMBL" id="JAERQJ010000003">
    <property type="protein sequence ID" value="MBL0683745.1"/>
    <property type="molecule type" value="Genomic_DNA"/>
</dbReference>
<feature type="transmembrane region" description="Helical" evidence="1">
    <location>
        <begin position="98"/>
        <end position="115"/>
    </location>
</feature>
<dbReference type="Proteomes" id="UP000651057">
    <property type="component" value="Unassembled WGS sequence"/>
</dbReference>
<feature type="transmembrane region" description="Helical" evidence="1">
    <location>
        <begin position="127"/>
        <end position="146"/>
    </location>
</feature>
<keyword evidence="3" id="KW-1185">Reference proteome</keyword>
<feature type="transmembrane region" description="Helical" evidence="1">
    <location>
        <begin position="158"/>
        <end position="179"/>
    </location>
</feature>
<evidence type="ECO:0000313" key="3">
    <source>
        <dbReference type="Proteomes" id="UP000651057"/>
    </source>
</evidence>